<reference evidence="1 3" key="1">
    <citation type="submission" date="2017-12" db="EMBL/GenBank/DDBJ databases">
        <title>Genomic Encyclopedia of Type Strains, Phase III (KMG-III): the genomes of soil and plant-associated and newly described type strains.</title>
        <authorList>
            <person name="Whitman W."/>
        </authorList>
    </citation>
    <scope>NUCLEOTIDE SEQUENCE [LARGE SCALE GENOMIC DNA]</scope>
    <source>
        <strain evidence="1 3">IP-10</strain>
    </source>
</reference>
<keyword evidence="3" id="KW-1185">Reference proteome</keyword>
<evidence type="ECO:0000313" key="1">
    <source>
        <dbReference type="EMBL" id="PKW20464.1"/>
    </source>
</evidence>
<name>A0A497U283_9FLAO</name>
<sequence length="163" mass="19158">MNLKEGDIFEFQVNEKNTGYGQIVSKFKKNAISVIIFKGLYKSRPDIKDLIEDDILLFANTFDAKLHHKHWIIIGNEKSNLKDIKLPYYKVGTGPVYIEDFFEKQIRKATRAEEDYLSYRSYVAPVRLETVFQAHYKLTDWNPVFDDLLYTNVVQITNLIEEL</sequence>
<evidence type="ECO:0000313" key="2">
    <source>
        <dbReference type="EMBL" id="RLJ23907.1"/>
    </source>
</evidence>
<dbReference type="Proteomes" id="UP000233767">
    <property type="component" value="Unassembled WGS sequence"/>
</dbReference>
<reference evidence="2 4" key="2">
    <citation type="submission" date="2018-10" db="EMBL/GenBank/DDBJ databases">
        <title>Genomic Encyclopedia of Archaeal and Bacterial Type Strains, Phase II (KMG-II): from individual species to whole genera.</title>
        <authorList>
            <person name="Goeker M."/>
        </authorList>
    </citation>
    <scope>NUCLEOTIDE SEQUENCE [LARGE SCALE GENOMIC DNA]</scope>
    <source>
        <strain evidence="2 4">DSM 21886</strain>
    </source>
</reference>
<accession>A0A497U283</accession>
<dbReference type="EMBL" id="PJND01000009">
    <property type="protein sequence ID" value="PKW20464.1"/>
    <property type="molecule type" value="Genomic_DNA"/>
</dbReference>
<dbReference type="InterPro" id="IPR029278">
    <property type="entry name" value="Imm26"/>
</dbReference>
<dbReference type="EMBL" id="RCCB01000013">
    <property type="protein sequence ID" value="RLJ23907.1"/>
    <property type="molecule type" value="Genomic_DNA"/>
</dbReference>
<proteinExistence type="predicted"/>
<dbReference type="Pfam" id="PF15428">
    <property type="entry name" value="Imm26"/>
    <property type="match status" value="1"/>
</dbReference>
<gene>
    <name evidence="1" type="ORF">B0G92_2606</name>
    <name evidence="2" type="ORF">CLV50_2616</name>
</gene>
<protein>
    <submittedName>
        <fullName evidence="2">Immunity protein 26 of polymorphic toxin system</fullName>
    </submittedName>
</protein>
<dbReference type="Proteomes" id="UP000275027">
    <property type="component" value="Unassembled WGS sequence"/>
</dbReference>
<organism evidence="2 4">
    <name type="scientific">Flavobacterium lindanitolerans</name>
    <dbReference type="NCBI Taxonomy" id="428988"/>
    <lineage>
        <taxon>Bacteria</taxon>
        <taxon>Pseudomonadati</taxon>
        <taxon>Bacteroidota</taxon>
        <taxon>Flavobacteriia</taxon>
        <taxon>Flavobacteriales</taxon>
        <taxon>Flavobacteriaceae</taxon>
        <taxon>Flavobacterium</taxon>
    </lineage>
</organism>
<dbReference type="AlphaFoldDB" id="A0A497U283"/>
<comment type="caution">
    <text evidence="2">The sequence shown here is derived from an EMBL/GenBank/DDBJ whole genome shotgun (WGS) entry which is preliminary data.</text>
</comment>
<evidence type="ECO:0000313" key="4">
    <source>
        <dbReference type="Proteomes" id="UP000275027"/>
    </source>
</evidence>
<dbReference type="RefSeq" id="WP_101472512.1">
    <property type="nucleotide sequence ID" value="NZ_PJND01000009.1"/>
</dbReference>
<evidence type="ECO:0000313" key="3">
    <source>
        <dbReference type="Proteomes" id="UP000233767"/>
    </source>
</evidence>